<protein>
    <submittedName>
        <fullName evidence="1">Uncharacterized protein</fullName>
    </submittedName>
</protein>
<organism evidence="1">
    <name type="scientific">Anguilla anguilla</name>
    <name type="common">European freshwater eel</name>
    <name type="synonym">Muraena anguilla</name>
    <dbReference type="NCBI Taxonomy" id="7936"/>
    <lineage>
        <taxon>Eukaryota</taxon>
        <taxon>Metazoa</taxon>
        <taxon>Chordata</taxon>
        <taxon>Craniata</taxon>
        <taxon>Vertebrata</taxon>
        <taxon>Euteleostomi</taxon>
        <taxon>Actinopterygii</taxon>
        <taxon>Neopterygii</taxon>
        <taxon>Teleostei</taxon>
        <taxon>Anguilliformes</taxon>
        <taxon>Anguillidae</taxon>
        <taxon>Anguilla</taxon>
    </lineage>
</organism>
<name>A0A0E9QQ96_ANGAN</name>
<reference evidence="1" key="1">
    <citation type="submission" date="2014-11" db="EMBL/GenBank/DDBJ databases">
        <authorList>
            <person name="Amaro Gonzalez C."/>
        </authorList>
    </citation>
    <scope>NUCLEOTIDE SEQUENCE</scope>
</reference>
<accession>A0A0E9QQ96</accession>
<reference evidence="1" key="2">
    <citation type="journal article" date="2015" name="Fish Shellfish Immunol.">
        <title>Early steps in the European eel (Anguilla anguilla)-Vibrio vulnificus interaction in the gills: Role of the RtxA13 toxin.</title>
        <authorList>
            <person name="Callol A."/>
            <person name="Pajuelo D."/>
            <person name="Ebbesson L."/>
            <person name="Teles M."/>
            <person name="MacKenzie S."/>
            <person name="Amaro C."/>
        </authorList>
    </citation>
    <scope>NUCLEOTIDE SEQUENCE</scope>
</reference>
<sequence>MSRCSTRRQLPTPPR</sequence>
<proteinExistence type="predicted"/>
<dbReference type="EMBL" id="GBXM01089910">
    <property type="protein sequence ID" value="JAH18667.1"/>
    <property type="molecule type" value="Transcribed_RNA"/>
</dbReference>
<evidence type="ECO:0000313" key="1">
    <source>
        <dbReference type="EMBL" id="JAH18667.1"/>
    </source>
</evidence>